<proteinExistence type="predicted"/>
<reference evidence="1 2" key="1">
    <citation type="journal article" date="2015" name="PLoS Negl. Trop. Dis.">
        <title>Distribution of Plasmids in Distinct Leptospira Pathogenic Species.</title>
        <authorList>
            <person name="Wang Y."/>
            <person name="Zhuang X."/>
            <person name="Zhong Y."/>
            <person name="Zhang C."/>
            <person name="Zhang Y."/>
            <person name="Zeng L."/>
            <person name="Zhu Y."/>
            <person name="He P."/>
            <person name="Dong K."/>
            <person name="Pal U."/>
            <person name="Guo X."/>
            <person name="Qin J."/>
        </authorList>
    </citation>
    <scope>NUCLEOTIDE SEQUENCE [LARGE SCALE GENOMIC DNA]</scope>
    <source>
        <strain evidence="1 2">56604</strain>
    </source>
</reference>
<accession>A0A0S2IT43</accession>
<gene>
    <name evidence="1" type="ORF">LBBP_02597</name>
</gene>
<evidence type="ECO:0000313" key="1">
    <source>
        <dbReference type="EMBL" id="ALO26826.1"/>
    </source>
</evidence>
<dbReference type="AlphaFoldDB" id="A0A0S2IT43"/>
<name>A0A0S2IT43_LEPBO</name>
<protein>
    <submittedName>
        <fullName evidence="1">Uncharacterized protein</fullName>
    </submittedName>
</protein>
<dbReference type="PATRIC" id="fig|280505.15.peg.2539"/>
<dbReference type="Proteomes" id="UP000058857">
    <property type="component" value="Chromosome 1"/>
</dbReference>
<organism evidence="1">
    <name type="scientific">Leptospira borgpetersenii serovar Ballum</name>
    <dbReference type="NCBI Taxonomy" id="280505"/>
    <lineage>
        <taxon>Bacteria</taxon>
        <taxon>Pseudomonadati</taxon>
        <taxon>Spirochaetota</taxon>
        <taxon>Spirochaetia</taxon>
        <taxon>Leptospirales</taxon>
        <taxon>Leptospiraceae</taxon>
        <taxon>Leptospira</taxon>
    </lineage>
</organism>
<evidence type="ECO:0000313" key="2">
    <source>
        <dbReference type="Proteomes" id="UP000058857"/>
    </source>
</evidence>
<sequence length="55" mass="6589">MKKLCVPVFGIGFRTRRMTYVSQPISDRKGRLRFYCKIIFEFTPPYGREEKRDVA</sequence>
<dbReference type="EMBL" id="CP012029">
    <property type="protein sequence ID" value="ALO26826.1"/>
    <property type="molecule type" value="Genomic_DNA"/>
</dbReference>